<dbReference type="InterPro" id="IPR013106">
    <property type="entry name" value="Ig_V-set"/>
</dbReference>
<reference evidence="10" key="1">
    <citation type="submission" date="2025-08" db="UniProtKB">
        <authorList>
            <consortium name="Ensembl"/>
        </authorList>
    </citation>
    <scope>IDENTIFICATION</scope>
</reference>
<dbReference type="Pfam" id="PF07686">
    <property type="entry name" value="V-set"/>
    <property type="match status" value="1"/>
</dbReference>
<name>A0A671LRJ3_9TELE</name>
<dbReference type="Ensembl" id="ENSSANT00000024657.1">
    <property type="protein sequence ID" value="ENSSANP00000023148.1"/>
    <property type="gene ID" value="ENSSANG00000011938.1"/>
</dbReference>
<evidence type="ECO:0000256" key="3">
    <source>
        <dbReference type="ARBA" id="ARBA00022729"/>
    </source>
</evidence>
<reference evidence="10" key="2">
    <citation type="submission" date="2025-09" db="UniProtKB">
        <authorList>
            <consortium name="Ensembl"/>
        </authorList>
    </citation>
    <scope>IDENTIFICATION</scope>
</reference>
<dbReference type="SMART" id="SM00409">
    <property type="entry name" value="IG"/>
    <property type="match status" value="1"/>
</dbReference>
<keyword evidence="8" id="KW-1133">Transmembrane helix</keyword>
<feature type="domain" description="Ig-like" evidence="9">
    <location>
        <begin position="34"/>
        <end position="113"/>
    </location>
</feature>
<dbReference type="GO" id="GO:0005886">
    <property type="term" value="C:plasma membrane"/>
    <property type="evidence" value="ECO:0007669"/>
    <property type="project" value="UniProtKB-SubCell"/>
</dbReference>
<evidence type="ECO:0000256" key="1">
    <source>
        <dbReference type="ARBA" id="ARBA00004236"/>
    </source>
</evidence>
<protein>
    <submittedName>
        <fullName evidence="10">Novel immune-type receptor 8</fullName>
    </submittedName>
</protein>
<keyword evidence="8" id="KW-0812">Transmembrane</keyword>
<dbReference type="InterPro" id="IPR036179">
    <property type="entry name" value="Ig-like_dom_sf"/>
</dbReference>
<dbReference type="GO" id="GO:0009617">
    <property type="term" value="P:response to bacterium"/>
    <property type="evidence" value="ECO:0007669"/>
    <property type="project" value="TreeGrafter"/>
</dbReference>
<dbReference type="GO" id="GO:0002376">
    <property type="term" value="P:immune system process"/>
    <property type="evidence" value="ECO:0007669"/>
    <property type="project" value="UniProtKB-KW"/>
</dbReference>
<dbReference type="PANTHER" id="PTHR19433:SF133">
    <property type="entry name" value="IMMUNE-TYPE RECEPTOR 5 PRECURSOR-RELATED"/>
    <property type="match status" value="1"/>
</dbReference>
<dbReference type="Gene3D" id="2.60.40.10">
    <property type="entry name" value="Immunoglobulins"/>
    <property type="match status" value="1"/>
</dbReference>
<evidence type="ECO:0000313" key="11">
    <source>
        <dbReference type="Proteomes" id="UP000472260"/>
    </source>
</evidence>
<organism evidence="10 11">
    <name type="scientific">Sinocyclocheilus anshuiensis</name>
    <dbReference type="NCBI Taxonomy" id="1608454"/>
    <lineage>
        <taxon>Eukaryota</taxon>
        <taxon>Metazoa</taxon>
        <taxon>Chordata</taxon>
        <taxon>Craniata</taxon>
        <taxon>Vertebrata</taxon>
        <taxon>Euteleostomi</taxon>
        <taxon>Actinopterygii</taxon>
        <taxon>Neopterygii</taxon>
        <taxon>Teleostei</taxon>
        <taxon>Ostariophysi</taxon>
        <taxon>Cypriniformes</taxon>
        <taxon>Cyprinidae</taxon>
        <taxon>Cyprininae</taxon>
        <taxon>Sinocyclocheilus</taxon>
    </lineage>
</organism>
<dbReference type="InterPro" id="IPR013783">
    <property type="entry name" value="Ig-like_fold"/>
</dbReference>
<sequence length="174" mass="19437">MKIRLLNGFLFCFKEEHTSTTVLQELISDKVHIGDNITLTCSVQMVDKKCKGAHHAYWFREAAEESSPGIIYTDDMKKHEEICKDDSTTQTCIYTSTKRNLSLSDAGTYYCAVLACGKIMFGNGTSLEINRSPLFLILVLSNIISMLIMILLVAVQCKDQGSSSGIIFFFKSNP</sequence>
<keyword evidence="3" id="KW-0732">Signal</keyword>
<keyword evidence="7" id="KW-0325">Glycoprotein</keyword>
<evidence type="ECO:0000256" key="4">
    <source>
        <dbReference type="ARBA" id="ARBA00022859"/>
    </source>
</evidence>
<evidence type="ECO:0000313" key="10">
    <source>
        <dbReference type="Ensembl" id="ENSSANP00000023148.1"/>
    </source>
</evidence>
<evidence type="ECO:0000256" key="8">
    <source>
        <dbReference type="SAM" id="Phobius"/>
    </source>
</evidence>
<dbReference type="InterPro" id="IPR052051">
    <property type="entry name" value="TCR_complex_component"/>
</dbReference>
<keyword evidence="2" id="KW-1003">Cell membrane</keyword>
<dbReference type="PROSITE" id="PS50835">
    <property type="entry name" value="IG_LIKE"/>
    <property type="match status" value="1"/>
</dbReference>
<evidence type="ECO:0000259" key="9">
    <source>
        <dbReference type="PROSITE" id="PS50835"/>
    </source>
</evidence>
<dbReference type="Proteomes" id="UP000472260">
    <property type="component" value="Unassembled WGS sequence"/>
</dbReference>
<evidence type="ECO:0000256" key="7">
    <source>
        <dbReference type="ARBA" id="ARBA00023180"/>
    </source>
</evidence>
<accession>A0A671LRJ3</accession>
<dbReference type="AlphaFoldDB" id="A0A671LRJ3"/>
<dbReference type="InterPro" id="IPR007110">
    <property type="entry name" value="Ig-like_dom"/>
</dbReference>
<dbReference type="PANTHER" id="PTHR19433">
    <property type="entry name" value="T-CELL RECEPTOR ALPHA CHAIN V REGION-RELATED"/>
    <property type="match status" value="1"/>
</dbReference>
<keyword evidence="5 8" id="KW-0472">Membrane</keyword>
<dbReference type="InterPro" id="IPR003599">
    <property type="entry name" value="Ig_sub"/>
</dbReference>
<dbReference type="SUPFAM" id="SSF48726">
    <property type="entry name" value="Immunoglobulin"/>
    <property type="match status" value="1"/>
</dbReference>
<evidence type="ECO:0000256" key="5">
    <source>
        <dbReference type="ARBA" id="ARBA00023136"/>
    </source>
</evidence>
<proteinExistence type="predicted"/>
<feature type="transmembrane region" description="Helical" evidence="8">
    <location>
        <begin position="134"/>
        <end position="155"/>
    </location>
</feature>
<keyword evidence="6" id="KW-1015">Disulfide bond</keyword>
<comment type="subcellular location">
    <subcellularLocation>
        <location evidence="1">Cell membrane</location>
    </subcellularLocation>
</comment>
<keyword evidence="4" id="KW-0391">Immunity</keyword>
<evidence type="ECO:0000256" key="6">
    <source>
        <dbReference type="ARBA" id="ARBA00023157"/>
    </source>
</evidence>
<keyword evidence="11" id="KW-1185">Reference proteome</keyword>
<evidence type="ECO:0000256" key="2">
    <source>
        <dbReference type="ARBA" id="ARBA00022475"/>
    </source>
</evidence>